<evidence type="ECO:0000256" key="5">
    <source>
        <dbReference type="ARBA" id="ARBA00022833"/>
    </source>
</evidence>
<dbReference type="AlphaFoldDB" id="A0A1I0QD56"/>
<dbReference type="OrthoDB" id="155188at2157"/>
<feature type="region of interest" description="Disordered" evidence="7">
    <location>
        <begin position="434"/>
        <end position="453"/>
    </location>
</feature>
<evidence type="ECO:0000259" key="8">
    <source>
        <dbReference type="Pfam" id="PF00246"/>
    </source>
</evidence>
<dbReference type="GO" id="GO:0005615">
    <property type="term" value="C:extracellular space"/>
    <property type="evidence" value="ECO:0007669"/>
    <property type="project" value="TreeGrafter"/>
</dbReference>
<dbReference type="Pfam" id="PF00246">
    <property type="entry name" value="Peptidase_M14"/>
    <property type="match status" value="1"/>
</dbReference>
<keyword evidence="3" id="KW-0645">Protease</keyword>
<keyword evidence="4" id="KW-0378">Hydrolase</keyword>
<keyword evidence="10" id="KW-1185">Reference proteome</keyword>
<dbReference type="RefSeq" id="WP_049990035.1">
    <property type="nucleotide sequence ID" value="NZ_FOIS01000004.1"/>
</dbReference>
<keyword evidence="5" id="KW-0862">Zinc</keyword>
<dbReference type="eggNOG" id="arCOG02889">
    <property type="taxonomic scope" value="Archaea"/>
</dbReference>
<feature type="compositionally biased region" description="Basic and acidic residues" evidence="7">
    <location>
        <begin position="440"/>
        <end position="453"/>
    </location>
</feature>
<evidence type="ECO:0000256" key="7">
    <source>
        <dbReference type="SAM" id="MobiDB-lite"/>
    </source>
</evidence>
<keyword evidence="6" id="KW-0482">Metalloprotease</keyword>
<dbReference type="Proteomes" id="UP000183275">
    <property type="component" value="Unassembled WGS sequence"/>
</dbReference>
<dbReference type="GO" id="GO:0006508">
    <property type="term" value="P:proteolysis"/>
    <property type="evidence" value="ECO:0007669"/>
    <property type="project" value="UniProtKB-KW"/>
</dbReference>
<keyword evidence="9" id="KW-0121">Carboxypeptidase</keyword>
<organism evidence="9 10">
    <name type="scientific">Natrinema salifodinae</name>
    <dbReference type="NCBI Taxonomy" id="1202768"/>
    <lineage>
        <taxon>Archaea</taxon>
        <taxon>Methanobacteriati</taxon>
        <taxon>Methanobacteriota</taxon>
        <taxon>Stenosarchaea group</taxon>
        <taxon>Halobacteria</taxon>
        <taxon>Halobacteriales</taxon>
        <taxon>Natrialbaceae</taxon>
        <taxon>Natrinema</taxon>
    </lineage>
</organism>
<evidence type="ECO:0000256" key="1">
    <source>
        <dbReference type="ARBA" id="ARBA00001947"/>
    </source>
</evidence>
<dbReference type="EMBL" id="FOIS01000004">
    <property type="protein sequence ID" value="SEW24524.1"/>
    <property type="molecule type" value="Genomic_DNA"/>
</dbReference>
<dbReference type="GO" id="GO:0004181">
    <property type="term" value="F:metallocarboxypeptidase activity"/>
    <property type="evidence" value="ECO:0007669"/>
    <property type="project" value="InterPro"/>
</dbReference>
<evidence type="ECO:0000313" key="10">
    <source>
        <dbReference type="Proteomes" id="UP000183275"/>
    </source>
</evidence>
<evidence type="ECO:0000256" key="2">
    <source>
        <dbReference type="ARBA" id="ARBA00005988"/>
    </source>
</evidence>
<dbReference type="STRING" id="1202768.SAMN05216285_3359"/>
<dbReference type="SUPFAM" id="SSF53187">
    <property type="entry name" value="Zn-dependent exopeptidases"/>
    <property type="match status" value="1"/>
</dbReference>
<comment type="similarity">
    <text evidence="2">Belongs to the peptidase M14 family.</text>
</comment>
<accession>A0A1I0QD56</accession>
<gene>
    <name evidence="9" type="ORF">SAMN05216285_3359</name>
</gene>
<comment type="cofactor">
    <cofactor evidence="1">
        <name>Zn(2+)</name>
        <dbReference type="ChEBI" id="CHEBI:29105"/>
    </cofactor>
</comment>
<protein>
    <submittedName>
        <fullName evidence="9">Zinc carboxypeptidase</fullName>
    </submittedName>
</protein>
<evidence type="ECO:0000256" key="4">
    <source>
        <dbReference type="ARBA" id="ARBA00022801"/>
    </source>
</evidence>
<dbReference type="InterPro" id="IPR000834">
    <property type="entry name" value="Peptidase_M14"/>
</dbReference>
<dbReference type="PANTHER" id="PTHR11705">
    <property type="entry name" value="PROTEASE FAMILY M14 CARBOXYPEPTIDASE A,B"/>
    <property type="match status" value="1"/>
</dbReference>
<evidence type="ECO:0000256" key="6">
    <source>
        <dbReference type="ARBA" id="ARBA00023049"/>
    </source>
</evidence>
<proteinExistence type="inferred from homology"/>
<dbReference type="Gene3D" id="3.40.630.10">
    <property type="entry name" value="Zn peptidases"/>
    <property type="match status" value="1"/>
</dbReference>
<name>A0A1I0QD56_9EURY</name>
<evidence type="ECO:0000313" key="9">
    <source>
        <dbReference type="EMBL" id="SEW24524.1"/>
    </source>
</evidence>
<reference evidence="10" key="1">
    <citation type="submission" date="2016-10" db="EMBL/GenBank/DDBJ databases">
        <authorList>
            <person name="Varghese N."/>
        </authorList>
    </citation>
    <scope>NUCLEOTIDE SEQUENCE [LARGE SCALE GENOMIC DNA]</scope>
    <source>
        <strain evidence="10">CGMCC 1.12284</strain>
    </source>
</reference>
<sequence length="453" mass="49643">MYRRRFIEAGLTASGLGLVGTASARDDYRPGGPWAPNERAVNYDGYLDNEQLGERLRGIAERSDRIELDQIGESAGRGNPIWEVTVGDGDESVHVINQIHGDEPTGAEAMVEILRRLATGSAPEVEAILDALTITIVPRANPDGANFVGDDGLGTDGEFRQRRYNTTEWDAGDSRYINANSYAYNLDVPGYDLNRGFSIIPGFTPGDEPAAWWDVEDEEAGLGYLNVPVDEIPLESEDGRPYEEIWSAGLNLNPETRAVTDSFLEADPDWALTHHHQGPTAVPDSADGHSDRDWQSIMSVMAPYGPTYAGLDGVDYAPWVGQGNPFMSVDAQTRSLQLGGLVPERTDRFGGRLDTITRYAYGPLWGSYLDALCPQTDAAGALYEVSHQSDDRGHKARGTMVKVSVEAFMATFERIADGSVHEVDERAYFDMPIAEDIDDPHDGSDRGRGTRLR</sequence>
<dbReference type="PANTHER" id="PTHR11705:SF143">
    <property type="entry name" value="SLL0236 PROTEIN"/>
    <property type="match status" value="1"/>
</dbReference>
<dbReference type="GO" id="GO:0008270">
    <property type="term" value="F:zinc ion binding"/>
    <property type="evidence" value="ECO:0007669"/>
    <property type="project" value="InterPro"/>
</dbReference>
<feature type="domain" description="Peptidase M14" evidence="8">
    <location>
        <begin position="60"/>
        <end position="209"/>
    </location>
</feature>
<evidence type="ECO:0000256" key="3">
    <source>
        <dbReference type="ARBA" id="ARBA00022670"/>
    </source>
</evidence>